<proteinExistence type="predicted"/>
<dbReference type="EMBL" id="ANHY01000029">
    <property type="protein sequence ID" value="EKV26535.1"/>
    <property type="molecule type" value="Genomic_DNA"/>
</dbReference>
<dbReference type="Proteomes" id="UP000009881">
    <property type="component" value="Unassembled WGS sequence"/>
</dbReference>
<dbReference type="Pfam" id="PF10983">
    <property type="entry name" value="DUF2793"/>
    <property type="match status" value="1"/>
</dbReference>
<evidence type="ECO:0000313" key="2">
    <source>
        <dbReference type="Proteomes" id="UP000009881"/>
    </source>
</evidence>
<gene>
    <name evidence="1" type="ORF">C882_2308</name>
</gene>
<dbReference type="SUPFAM" id="SSF64518">
    <property type="entry name" value="Phase 1 flagellin"/>
    <property type="match status" value="1"/>
</dbReference>
<dbReference type="Gene3D" id="1.20.1330.10">
    <property type="entry name" value="f41 fragment of flagellin, N-terminal domain"/>
    <property type="match status" value="2"/>
</dbReference>
<dbReference type="InterPro" id="IPR021251">
    <property type="entry name" value="DUF2793"/>
</dbReference>
<dbReference type="STRING" id="1238182.C882_2308"/>
<dbReference type="InterPro" id="IPR001492">
    <property type="entry name" value="Flagellin"/>
</dbReference>
<dbReference type="GO" id="GO:0009288">
    <property type="term" value="C:bacterial-type flagellum"/>
    <property type="evidence" value="ECO:0007669"/>
    <property type="project" value="InterPro"/>
</dbReference>
<keyword evidence="2" id="KW-1185">Reference proteome</keyword>
<accession>K9GKI2</accession>
<evidence type="ECO:0000313" key="1">
    <source>
        <dbReference type="EMBL" id="EKV26535.1"/>
    </source>
</evidence>
<dbReference type="GO" id="GO:0005198">
    <property type="term" value="F:structural molecule activity"/>
    <property type="evidence" value="ECO:0007669"/>
    <property type="project" value="InterPro"/>
</dbReference>
<reference evidence="1 2" key="1">
    <citation type="journal article" date="2013" name="Genome Announc.">
        <title>Draft Genome Sequence of an Alphaproteobacterium, Caenispirillum salinarum AK4(T), Isolated from a Solar Saltern.</title>
        <authorList>
            <person name="Khatri I."/>
            <person name="Singh A."/>
            <person name="Korpole S."/>
            <person name="Pinnaka A.K."/>
            <person name="Subramanian S."/>
        </authorList>
    </citation>
    <scope>NUCLEOTIDE SEQUENCE [LARGE SCALE GENOMIC DNA]</scope>
    <source>
        <strain evidence="1 2">AK4</strain>
    </source>
</reference>
<dbReference type="PANTHER" id="PTHR42792:SF1">
    <property type="entry name" value="FLAGELLAR HOOK-ASSOCIATED PROTEIN 3"/>
    <property type="match status" value="1"/>
</dbReference>
<dbReference type="RefSeq" id="WP_009542703.1">
    <property type="nucleotide sequence ID" value="NZ_ANHY01000029.1"/>
</dbReference>
<sequence length="711" mass="74964">MTSISGFYTPSTYQNTTALGQNLQLRKSISDLQTDIARLQEQQATGKKAFTHGDLGSESNVVQGLRQKVSGLDGYLRTISQVSTRTEGIQGALDVLQQAGDRLGINGMTALNTDADIQLQQIPREAQGALESMITALNSNIDGRYVFAGAETQTRPVTNQDAIMNGTPGKMGLKEFSQLWLDANVGDDGMGRLSITRGEGVLAPETLSLKSEGGVFGLKLRGVEIDGSASMPGLYETANGARGDLTFTGPGAPGDQVDLTFELPDGTETTIVMKGVSAKIGTPPTDVVEYEIGDTAEQTAINFRVALEARVKDLVAGEVSGAASAAAADSFFEDNPPRIPEGDPATGATRLASAGNTTVKWYNGPGMPNVTVDGHIQGSAPGLPALNDAPANPKAGDQFLVGATPTGGDPFDTHAGEIATWDGTAWSFAAPTAGTRAVADTNANWDSPPQPADLRGQIVEYDGANWQVFDPGTDGVQVLAGDQAGGDRSDAVMRWDAGTSSWSVVDPQPTTLIDDNANPKRIGTYDGFAWTWTTPELGQEIDDTSVTPAATRVWDGSNWAPTGRGPEDIPEARDTVIAKVDDGTYVSYGARANETAFVDTLKAAAILAAVEHGGDNADHYHALASRAAPNLKSAAAKVIDTRTAIGVTEDRLNTLKNRHEDVGYLTEQQVNRIEKADEYEVATSLLDAMNQLQATYSITGKLSQLTLANFL</sequence>
<organism evidence="1 2">
    <name type="scientific">Caenispirillum salinarum AK4</name>
    <dbReference type="NCBI Taxonomy" id="1238182"/>
    <lineage>
        <taxon>Bacteria</taxon>
        <taxon>Pseudomonadati</taxon>
        <taxon>Pseudomonadota</taxon>
        <taxon>Alphaproteobacteria</taxon>
        <taxon>Rhodospirillales</taxon>
        <taxon>Novispirillaceae</taxon>
        <taxon>Caenispirillum</taxon>
    </lineage>
</organism>
<dbReference type="OrthoDB" id="9758307at2"/>
<dbReference type="eggNOG" id="COG1344">
    <property type="taxonomic scope" value="Bacteria"/>
</dbReference>
<comment type="caution">
    <text evidence="1">The sequence shown here is derived from an EMBL/GenBank/DDBJ whole genome shotgun (WGS) entry which is preliminary data.</text>
</comment>
<dbReference type="AlphaFoldDB" id="K9GKI2"/>
<dbReference type="PANTHER" id="PTHR42792">
    <property type="entry name" value="FLAGELLIN"/>
    <property type="match status" value="1"/>
</dbReference>
<name>K9GKI2_9PROT</name>
<protein>
    <submittedName>
        <fullName evidence="1">Uncharacterized protein</fullName>
    </submittedName>
</protein>